<dbReference type="Pfam" id="PF00078">
    <property type="entry name" value="RVT_1"/>
    <property type="match status" value="1"/>
</dbReference>
<dbReference type="GO" id="GO:0003676">
    <property type="term" value="F:nucleic acid binding"/>
    <property type="evidence" value="ECO:0007669"/>
    <property type="project" value="InterPro"/>
</dbReference>
<evidence type="ECO:0000259" key="2">
    <source>
        <dbReference type="PROSITE" id="PS50878"/>
    </source>
</evidence>
<dbReference type="InterPro" id="IPR012337">
    <property type="entry name" value="RNaseH-like_sf"/>
</dbReference>
<dbReference type="InterPro" id="IPR005135">
    <property type="entry name" value="Endo/exonuclease/phosphatase"/>
</dbReference>
<evidence type="ECO:0000313" key="5">
    <source>
        <dbReference type="Proteomes" id="UP000499080"/>
    </source>
</evidence>
<dbReference type="Gene3D" id="3.60.10.10">
    <property type="entry name" value="Endonuclease/exonuclease/phosphatase"/>
    <property type="match status" value="1"/>
</dbReference>
<dbReference type="PANTHER" id="PTHR36688:SF2">
    <property type="entry name" value="ENDONUCLEASE_EXONUCLEASE_PHOSPHATASE DOMAIN-CONTAINING PROTEIN"/>
    <property type="match status" value="1"/>
</dbReference>
<dbReference type="InterPro" id="IPR052560">
    <property type="entry name" value="RdDP_mobile_element"/>
</dbReference>
<dbReference type="GO" id="GO:0008270">
    <property type="term" value="F:zinc ion binding"/>
    <property type="evidence" value="ECO:0007669"/>
    <property type="project" value="InterPro"/>
</dbReference>
<dbReference type="InterPro" id="IPR002156">
    <property type="entry name" value="RNaseH_domain"/>
</dbReference>
<feature type="region of interest" description="Disordered" evidence="1">
    <location>
        <begin position="345"/>
        <end position="378"/>
    </location>
</feature>
<feature type="compositionally biased region" description="Basic residues" evidence="1">
    <location>
        <begin position="420"/>
        <end position="430"/>
    </location>
</feature>
<keyword evidence="4" id="KW-0695">RNA-directed DNA polymerase</keyword>
<dbReference type="SMART" id="SM00343">
    <property type="entry name" value="ZnF_C2HC"/>
    <property type="match status" value="2"/>
</dbReference>
<sequence>MAQNVSHHSNAHSKFFIVSSDKGDLKNVSPILVHKTIIAVVGEVKTIKKLHSAQLLIETMNTKQSENLMKLKKIGEIEVKVAPHHSLNHSKGIISESEFQRDLEDDILECLKDQKVIAVRRITIKRNNQNFPTKHVILTFNTPILPKSVKIAYMNCPVRHFIPNPLRCFQCQRFGHTITACRSKQICARCSLPDHDSNNCSSTTPKCYNCNGDHPAFFRSCPRYKQEKEILTVKITKNISFPEARKLVNDRTPKSGISYSSALNSVVAPSCSQNMQPAPSIIKTPTAPTTVTPPSDNDVITIKKSDWLSLLEIKKSWEKTFSTASEACAIPPLVTTFQPTSACSTASNSQCRTSAPIPATSLPSTTNGTQPTKQTATSISIPSVSVTACSDISLPPKSIPTNKPKNKKDTNTLKQEQPKVSKKARVAAQKKIKESPSYLTNRPASKEDFLKISKQKQEYTDGPFLSVHPSDEDLMSTESTTFFPLVFFLLLVGFFMAFSVSWNCRGAQHKMSDLKDILNSYQPACVALQETHLKPENSFRLHGYTVFRKDHPANRASGGVALLISNNIPSSLLTLNTPFQAIAAQIFTQKLITVCSLYLPPNTHIDQTHLNNLMLQLPEPFVILGDLNGHSQIWGSDDTNSRGRQIEKLLHDHNLCLLNTHEITHFHTPTRTFHSIDLAICSPSLLPFFSFQTDPDLHNSDHFPIILTDNRHSHLHTVFSRFKYDLANWTKFTSTACITKTMVCDNPIDTAVNQITETLLAAAENSIPKTKNNFRRQRKVWWNKNQRKAWGRFRRYPTTANLILYKQAKAYSRRIQRRSQRESWERYVSSLNSTISSKKLWEKVKKASGIFTDRNINILYQNGIPVTSLQDIANCIASTLSQTSNSNTYPSSFQNHKKLAEKQKLNFKSNAYAPYNTDFTFHELKVCLSEVKKTSPGPDNISYQMIKHLSNSSLQNLLLLYNRIWHEHCFPSSWQQAIIIPIPKPGKDPSNPLNYRPIALTNCLCKLMEKMVNRRLVYYLEHNKILSPFQTGFRPGRCTIDNLLALETDIRTTFLKRQHLVAIFFDIEKAYDRTWRYGILQDLFNCNLRGNLPIFIQNFLRLRQFRVKVGYQLSDLFIQEEGVPQGSVLSVTLFAVKINSIFKHLQPSIKSFLYVDDLYISCSGDNMGFIERQLQIAVNKLTQWSILNGFTFSTSKTSCVHFCGKRRLHPEPEIKLYDQVINVVSEVKFLGIIFDKKLTFLPHVLQLRKKLDRALNILKVLSNTSWGASRLSLLRVYRAAILSKIDYGCTIYGSARQSVLQKLNTIHHSALRLCSGAFRTSPVESLYVECHEPSLEHRRQMLTLHYFSKILTNPNHPYFNYKQSRFLQRLQDARPSVVPSFFTRAAGFLHDFNLETAQLLPNPVILLTPWIPHGLKFLNPFENYDKTNTASDIYLKLFTRHRELYHHFIPVFTDGSKSSTQTSFACVFINSTLSFQLHPSCSIFTAEIRAILHSLSEISNYPADNYIIYSDSLSVLQALSSLHRHSHPLAFSILDLHDRLVCKGFSILLCWVPSHVGISGNEIADIAAKNASAVLDNSTPLKDFKHYIKLALHSRWENRWNSQSMNKLHSIKPVVTPWPILTNRKADTIVTRLRVGHTRYTHRHLLMGEQAPMCTQCNCIMSVLHILCECPNFNSLRLRYFQTSSISLTNLLGKTPHVHLLPFLKSIGFYPLI</sequence>
<dbReference type="OrthoDB" id="6433748at2759"/>
<dbReference type="InterPro" id="IPR000477">
    <property type="entry name" value="RT_dom"/>
</dbReference>
<evidence type="ECO:0000259" key="3">
    <source>
        <dbReference type="PROSITE" id="PS50879"/>
    </source>
</evidence>
<evidence type="ECO:0000313" key="4">
    <source>
        <dbReference type="EMBL" id="GBO07439.1"/>
    </source>
</evidence>
<evidence type="ECO:0000256" key="1">
    <source>
        <dbReference type="SAM" id="MobiDB-lite"/>
    </source>
</evidence>
<comment type="caution">
    <text evidence="4">The sequence shown here is derived from an EMBL/GenBank/DDBJ whole genome shotgun (WGS) entry which is preliminary data.</text>
</comment>
<dbReference type="PROSITE" id="PS50878">
    <property type="entry name" value="RT_POL"/>
    <property type="match status" value="1"/>
</dbReference>
<dbReference type="InterPro" id="IPR001878">
    <property type="entry name" value="Znf_CCHC"/>
</dbReference>
<dbReference type="SUPFAM" id="SSF56672">
    <property type="entry name" value="DNA/RNA polymerases"/>
    <property type="match status" value="1"/>
</dbReference>
<feature type="domain" description="RNase H type-1" evidence="3">
    <location>
        <begin position="1445"/>
        <end position="1573"/>
    </location>
</feature>
<name>A0A4Y2U370_ARAVE</name>
<keyword evidence="4" id="KW-0808">Transferase</keyword>
<dbReference type="GO" id="GO:0003964">
    <property type="term" value="F:RNA-directed DNA polymerase activity"/>
    <property type="evidence" value="ECO:0007669"/>
    <property type="project" value="UniProtKB-KW"/>
</dbReference>
<keyword evidence="5" id="KW-1185">Reference proteome</keyword>
<accession>A0A4Y2U370</accession>
<dbReference type="InterPro" id="IPR043502">
    <property type="entry name" value="DNA/RNA_pol_sf"/>
</dbReference>
<dbReference type="PANTHER" id="PTHR36688">
    <property type="entry name" value="ENDO/EXONUCLEASE/PHOSPHATASE DOMAIN-CONTAINING PROTEIN"/>
    <property type="match status" value="1"/>
</dbReference>
<dbReference type="CDD" id="cd01650">
    <property type="entry name" value="RT_nLTR_like"/>
    <property type="match status" value="1"/>
</dbReference>
<dbReference type="GO" id="GO:0004523">
    <property type="term" value="F:RNA-DNA hybrid ribonuclease activity"/>
    <property type="evidence" value="ECO:0007669"/>
    <property type="project" value="InterPro"/>
</dbReference>
<gene>
    <name evidence="4" type="primary">RTase_327</name>
    <name evidence="4" type="ORF">AVEN_154244_1</name>
</gene>
<dbReference type="InterPro" id="IPR036691">
    <property type="entry name" value="Endo/exonu/phosph_ase_sf"/>
</dbReference>
<dbReference type="SUPFAM" id="SSF53098">
    <property type="entry name" value="Ribonuclease H-like"/>
    <property type="match status" value="1"/>
</dbReference>
<dbReference type="Proteomes" id="UP000499080">
    <property type="component" value="Unassembled WGS sequence"/>
</dbReference>
<dbReference type="PROSITE" id="PS50879">
    <property type="entry name" value="RNASE_H_1"/>
    <property type="match status" value="1"/>
</dbReference>
<dbReference type="InterPro" id="IPR036875">
    <property type="entry name" value="Znf_CCHC_sf"/>
</dbReference>
<organism evidence="4 5">
    <name type="scientific">Araneus ventricosus</name>
    <name type="common">Orbweaver spider</name>
    <name type="synonym">Epeira ventricosa</name>
    <dbReference type="NCBI Taxonomy" id="182803"/>
    <lineage>
        <taxon>Eukaryota</taxon>
        <taxon>Metazoa</taxon>
        <taxon>Ecdysozoa</taxon>
        <taxon>Arthropoda</taxon>
        <taxon>Chelicerata</taxon>
        <taxon>Arachnida</taxon>
        <taxon>Araneae</taxon>
        <taxon>Araneomorphae</taxon>
        <taxon>Entelegynae</taxon>
        <taxon>Araneoidea</taxon>
        <taxon>Araneidae</taxon>
        <taxon>Araneus</taxon>
    </lineage>
</organism>
<dbReference type="EMBL" id="BGPR01033490">
    <property type="protein sequence ID" value="GBO07439.1"/>
    <property type="molecule type" value="Genomic_DNA"/>
</dbReference>
<dbReference type="GO" id="GO:0042575">
    <property type="term" value="C:DNA polymerase complex"/>
    <property type="evidence" value="ECO:0007669"/>
    <property type="project" value="UniProtKB-ARBA"/>
</dbReference>
<keyword evidence="4" id="KW-0548">Nucleotidyltransferase</keyword>
<protein>
    <submittedName>
        <fullName evidence="4">Putative RNA-directed DNA polymerase from transposon BS</fullName>
    </submittedName>
</protein>
<dbReference type="SUPFAM" id="SSF56219">
    <property type="entry name" value="DNase I-like"/>
    <property type="match status" value="1"/>
</dbReference>
<feature type="compositionally biased region" description="Polar residues" evidence="1">
    <location>
        <begin position="361"/>
        <end position="378"/>
    </location>
</feature>
<feature type="region of interest" description="Disordered" evidence="1">
    <location>
        <begin position="395"/>
        <end position="441"/>
    </location>
</feature>
<dbReference type="Pfam" id="PF14529">
    <property type="entry name" value="Exo_endo_phos_2"/>
    <property type="match status" value="1"/>
</dbReference>
<feature type="domain" description="Reverse transcriptase" evidence="2">
    <location>
        <begin position="963"/>
        <end position="1234"/>
    </location>
</feature>
<dbReference type="InterPro" id="IPR036397">
    <property type="entry name" value="RNaseH_sf"/>
</dbReference>
<reference evidence="4 5" key="1">
    <citation type="journal article" date="2019" name="Sci. Rep.">
        <title>Orb-weaving spider Araneus ventricosus genome elucidates the spidroin gene catalogue.</title>
        <authorList>
            <person name="Kono N."/>
            <person name="Nakamura H."/>
            <person name="Ohtoshi R."/>
            <person name="Moran D.A.P."/>
            <person name="Shinohara A."/>
            <person name="Yoshida Y."/>
            <person name="Fujiwara M."/>
            <person name="Mori M."/>
            <person name="Tomita M."/>
            <person name="Arakawa K."/>
        </authorList>
    </citation>
    <scope>NUCLEOTIDE SEQUENCE [LARGE SCALE GENOMIC DNA]</scope>
</reference>
<dbReference type="Gene3D" id="3.30.420.10">
    <property type="entry name" value="Ribonuclease H-like superfamily/Ribonuclease H"/>
    <property type="match status" value="1"/>
</dbReference>
<proteinExistence type="predicted"/>
<dbReference type="SUPFAM" id="SSF57756">
    <property type="entry name" value="Retrovirus zinc finger-like domains"/>
    <property type="match status" value="1"/>
</dbReference>
<feature type="compositionally biased region" description="Basic and acidic residues" evidence="1">
    <location>
        <begin position="407"/>
        <end position="419"/>
    </location>
</feature>
<dbReference type="CDD" id="cd09276">
    <property type="entry name" value="Rnase_HI_RT_non_LTR"/>
    <property type="match status" value="1"/>
</dbReference>